<dbReference type="Proteomes" id="UP001057998">
    <property type="component" value="Chromosome 2"/>
</dbReference>
<reference evidence="1" key="1">
    <citation type="submission" date="2022-07" db="EMBL/GenBank/DDBJ databases">
        <title>Genome sequencing of Photobacterium atrarenae GJH2-4.</title>
        <authorList>
            <person name="Park S.-J."/>
        </authorList>
    </citation>
    <scope>NUCLEOTIDE SEQUENCE</scope>
    <source>
        <strain evidence="1">GJH2-4</strain>
    </source>
</reference>
<name>A0ABY5GM78_9GAMM</name>
<evidence type="ECO:0000313" key="1">
    <source>
        <dbReference type="EMBL" id="UTV29891.1"/>
    </source>
</evidence>
<proteinExistence type="predicted"/>
<protein>
    <recommendedName>
        <fullName evidence="3">DUF2846 domain-containing protein</fullName>
    </recommendedName>
</protein>
<keyword evidence="2" id="KW-1185">Reference proteome</keyword>
<organism evidence="1 2">
    <name type="scientific">Photobacterium atrarenae</name>
    <dbReference type="NCBI Taxonomy" id="865757"/>
    <lineage>
        <taxon>Bacteria</taxon>
        <taxon>Pseudomonadati</taxon>
        <taxon>Pseudomonadota</taxon>
        <taxon>Gammaproteobacteria</taxon>
        <taxon>Vibrionales</taxon>
        <taxon>Vibrionaceae</taxon>
        <taxon>Photobacterium</taxon>
    </lineage>
</organism>
<evidence type="ECO:0008006" key="3">
    <source>
        <dbReference type="Google" id="ProtNLM"/>
    </source>
</evidence>
<sequence length="207" mass="22940">MRVFIFILISQLLIGCSSGVYVSLPEKYEPTEEQPVGFLAGSLSATTVWPASGEGLITTLYIRQRGDDAFLTVASNHEDTDFDSETLKGQLFYLPLPAGEYELFSIGFKGSNGNKSIRSKSSEELGLVFTIAPGQVTYIGQFITSSLVAKSKLWNIEYPSGYGYITYSDAQQRDQPLLREMHPELEQLTFTPVMLAETDVRLTSSRP</sequence>
<dbReference type="PROSITE" id="PS51257">
    <property type="entry name" value="PROKAR_LIPOPROTEIN"/>
    <property type="match status" value="1"/>
</dbReference>
<dbReference type="EMBL" id="CP101509">
    <property type="protein sequence ID" value="UTV29891.1"/>
    <property type="molecule type" value="Genomic_DNA"/>
</dbReference>
<accession>A0ABY5GM78</accession>
<evidence type="ECO:0000313" key="2">
    <source>
        <dbReference type="Proteomes" id="UP001057998"/>
    </source>
</evidence>
<dbReference type="RefSeq" id="WP_255391223.1">
    <property type="nucleotide sequence ID" value="NZ_CP101509.1"/>
</dbReference>
<gene>
    <name evidence="1" type="ORF">NNL38_23085</name>
</gene>